<reference evidence="2 3" key="1">
    <citation type="submission" date="2015-10" db="EMBL/GenBank/DDBJ databases">
        <title>Draft genome sequence of Streptomyces yokosukanensis DSM 40224, type strain for the species Streptomyces yokosukanensis.</title>
        <authorList>
            <person name="Ruckert C."/>
            <person name="Winkler A."/>
            <person name="Kalinowski J."/>
            <person name="Kampfer P."/>
            <person name="Glaeser S."/>
        </authorList>
    </citation>
    <scope>NUCLEOTIDE SEQUENCE [LARGE SCALE GENOMIC DNA]</scope>
    <source>
        <strain evidence="2 3">DSM 40224</strain>
    </source>
</reference>
<gene>
    <name evidence="2" type="ORF">AQI95_42040</name>
</gene>
<comment type="caution">
    <text evidence="2">The sequence shown here is derived from an EMBL/GenBank/DDBJ whole genome shotgun (WGS) entry which is preliminary data.</text>
</comment>
<evidence type="ECO:0000256" key="1">
    <source>
        <dbReference type="SAM" id="MobiDB-lite"/>
    </source>
</evidence>
<dbReference type="EMBL" id="LMWN01000085">
    <property type="protein sequence ID" value="KUM97215.1"/>
    <property type="molecule type" value="Genomic_DNA"/>
</dbReference>
<sequence>MCEFLAVSAWLTGFPTEELRATGLAEEYMPVVRKHLRPVEYEQLTRVRSRGGSPQRLLGSEALTAARAITALWYTGSWPGPPSYVVSRRAYAGGLVWRAAGGPAPGTAPGGFGSWAEPPTAPEQTR</sequence>
<dbReference type="STRING" id="67386.AQI95_42040"/>
<dbReference type="AlphaFoldDB" id="A0A101NPV0"/>
<accession>A0A101NPV0</accession>
<dbReference type="Proteomes" id="UP000053127">
    <property type="component" value="Unassembled WGS sequence"/>
</dbReference>
<organism evidence="2 3">
    <name type="scientific">Streptomyces yokosukanensis</name>
    <dbReference type="NCBI Taxonomy" id="67386"/>
    <lineage>
        <taxon>Bacteria</taxon>
        <taxon>Bacillati</taxon>
        <taxon>Actinomycetota</taxon>
        <taxon>Actinomycetes</taxon>
        <taxon>Kitasatosporales</taxon>
        <taxon>Streptomycetaceae</taxon>
        <taxon>Streptomyces</taxon>
    </lineage>
</organism>
<proteinExistence type="predicted"/>
<evidence type="ECO:0000313" key="3">
    <source>
        <dbReference type="Proteomes" id="UP000053127"/>
    </source>
</evidence>
<keyword evidence="3" id="KW-1185">Reference proteome</keyword>
<feature type="region of interest" description="Disordered" evidence="1">
    <location>
        <begin position="106"/>
        <end position="126"/>
    </location>
</feature>
<evidence type="ECO:0000313" key="2">
    <source>
        <dbReference type="EMBL" id="KUM97215.1"/>
    </source>
</evidence>
<protein>
    <submittedName>
        <fullName evidence="2">Uncharacterized protein</fullName>
    </submittedName>
</protein>
<name>A0A101NPV0_9ACTN</name>